<dbReference type="AlphaFoldDB" id="A0A0D2AKV0"/>
<evidence type="ECO:0008006" key="3">
    <source>
        <dbReference type="Google" id="ProtNLM"/>
    </source>
</evidence>
<dbReference type="SUPFAM" id="SSF56112">
    <property type="entry name" value="Protein kinase-like (PK-like)"/>
    <property type="match status" value="1"/>
</dbReference>
<reference evidence="1 2" key="1">
    <citation type="submission" date="2015-01" db="EMBL/GenBank/DDBJ databases">
        <title>The Genome Sequence of Cladophialophora immunda CBS83496.</title>
        <authorList>
            <consortium name="The Broad Institute Genomics Platform"/>
            <person name="Cuomo C."/>
            <person name="de Hoog S."/>
            <person name="Gorbushina A."/>
            <person name="Stielow B."/>
            <person name="Teixiera M."/>
            <person name="Abouelleil A."/>
            <person name="Chapman S.B."/>
            <person name="Priest M."/>
            <person name="Young S.K."/>
            <person name="Wortman J."/>
            <person name="Nusbaum C."/>
            <person name="Birren B."/>
        </authorList>
    </citation>
    <scope>NUCLEOTIDE SEQUENCE [LARGE SCALE GENOMIC DNA]</scope>
    <source>
        <strain evidence="1 2">CBS 83496</strain>
    </source>
</reference>
<keyword evidence="2" id="KW-1185">Reference proteome</keyword>
<dbReference type="RefSeq" id="XP_016245818.1">
    <property type="nucleotide sequence ID" value="XM_016395962.1"/>
</dbReference>
<dbReference type="EMBL" id="KN847044">
    <property type="protein sequence ID" value="KIW25602.1"/>
    <property type="molecule type" value="Genomic_DNA"/>
</dbReference>
<dbReference type="GeneID" id="27347962"/>
<sequence length="157" mass="17492">MSPPYQLFRPPDGSGLGLESQHWGVAYVHHKNIVQGDIGCHDMLLKGDEIKLCDFGVPQFTEGHLKRATNADLNVGTILIRTHPFKANYSQPSMKSRRQCGPIKTSPTRRSYKITNAGAFQTSKPFQLLKSSQITGMALIVRRMRSSLALNHFGVNE</sequence>
<accession>A0A0D2AKV0</accession>
<dbReference type="InterPro" id="IPR011009">
    <property type="entry name" value="Kinase-like_dom_sf"/>
</dbReference>
<evidence type="ECO:0000313" key="1">
    <source>
        <dbReference type="EMBL" id="KIW25602.1"/>
    </source>
</evidence>
<protein>
    <recommendedName>
        <fullName evidence="3">Protein kinase domain-containing protein</fullName>
    </recommendedName>
</protein>
<evidence type="ECO:0000313" key="2">
    <source>
        <dbReference type="Proteomes" id="UP000054466"/>
    </source>
</evidence>
<dbReference type="Proteomes" id="UP000054466">
    <property type="component" value="Unassembled WGS sequence"/>
</dbReference>
<dbReference type="VEuPathDB" id="FungiDB:PV07_08768"/>
<dbReference type="Gene3D" id="1.10.510.10">
    <property type="entry name" value="Transferase(Phosphotransferase) domain 1"/>
    <property type="match status" value="1"/>
</dbReference>
<dbReference type="HOGENOM" id="CLU_1677694_0_0_1"/>
<gene>
    <name evidence="1" type="ORF">PV07_08768</name>
</gene>
<proteinExistence type="predicted"/>
<name>A0A0D2AKV0_9EURO</name>
<dbReference type="OrthoDB" id="4153314at2759"/>
<organism evidence="1 2">
    <name type="scientific">Cladophialophora immunda</name>
    <dbReference type="NCBI Taxonomy" id="569365"/>
    <lineage>
        <taxon>Eukaryota</taxon>
        <taxon>Fungi</taxon>
        <taxon>Dikarya</taxon>
        <taxon>Ascomycota</taxon>
        <taxon>Pezizomycotina</taxon>
        <taxon>Eurotiomycetes</taxon>
        <taxon>Chaetothyriomycetidae</taxon>
        <taxon>Chaetothyriales</taxon>
        <taxon>Herpotrichiellaceae</taxon>
        <taxon>Cladophialophora</taxon>
    </lineage>
</organism>